<evidence type="ECO:0000259" key="3">
    <source>
        <dbReference type="PROSITE" id="PS50943"/>
    </source>
</evidence>
<dbReference type="PROSITE" id="PS50943">
    <property type="entry name" value="HTH_CROC1"/>
    <property type="match status" value="1"/>
</dbReference>
<proteinExistence type="predicted"/>
<dbReference type="Gene3D" id="1.10.260.40">
    <property type="entry name" value="lambda repressor-like DNA-binding domains"/>
    <property type="match status" value="1"/>
</dbReference>
<dbReference type="PANTHER" id="PTHR46558:SF11">
    <property type="entry name" value="HTH-TYPE TRANSCRIPTIONAL REGULATOR XRE"/>
    <property type="match status" value="1"/>
</dbReference>
<name>A0A845QJA9_9FIRM</name>
<dbReference type="Pfam" id="PF01381">
    <property type="entry name" value="HTH_3"/>
    <property type="match status" value="1"/>
</dbReference>
<evidence type="ECO:0000256" key="2">
    <source>
        <dbReference type="SAM" id="Phobius"/>
    </source>
</evidence>
<evidence type="ECO:0000313" key="4">
    <source>
        <dbReference type="EMBL" id="NBH61105.1"/>
    </source>
</evidence>
<feature type="transmembrane region" description="Helical" evidence="2">
    <location>
        <begin position="101"/>
        <end position="118"/>
    </location>
</feature>
<dbReference type="GO" id="GO:0003677">
    <property type="term" value="F:DNA binding"/>
    <property type="evidence" value="ECO:0007669"/>
    <property type="project" value="UniProtKB-KW"/>
</dbReference>
<dbReference type="EMBL" id="QXWK01000009">
    <property type="protein sequence ID" value="NBH61105.1"/>
    <property type="molecule type" value="Genomic_DNA"/>
</dbReference>
<dbReference type="PANTHER" id="PTHR46558">
    <property type="entry name" value="TRACRIPTIONAL REGULATORY PROTEIN-RELATED-RELATED"/>
    <property type="match status" value="1"/>
</dbReference>
<dbReference type="SMART" id="SM00530">
    <property type="entry name" value="HTH_XRE"/>
    <property type="match status" value="1"/>
</dbReference>
<reference evidence="4 5" key="1">
    <citation type="submission" date="2018-08" db="EMBL/GenBank/DDBJ databases">
        <title>Murine metabolic-syndrome-specific gut microbial biobank.</title>
        <authorList>
            <person name="Liu C."/>
        </authorList>
    </citation>
    <scope>NUCLEOTIDE SEQUENCE [LARGE SCALE GENOMIC DNA]</scope>
    <source>
        <strain evidence="4 5">28</strain>
    </source>
</reference>
<dbReference type="RefSeq" id="WP_160201387.1">
    <property type="nucleotide sequence ID" value="NZ_QXWK01000009.1"/>
</dbReference>
<evidence type="ECO:0000256" key="1">
    <source>
        <dbReference type="ARBA" id="ARBA00023125"/>
    </source>
</evidence>
<feature type="domain" description="HTH cro/C1-type" evidence="3">
    <location>
        <begin position="10"/>
        <end position="64"/>
    </location>
</feature>
<evidence type="ECO:0000313" key="5">
    <source>
        <dbReference type="Proteomes" id="UP000446866"/>
    </source>
</evidence>
<feature type="transmembrane region" description="Helical" evidence="2">
    <location>
        <begin position="160"/>
        <end position="183"/>
    </location>
</feature>
<dbReference type="InterPro" id="IPR001387">
    <property type="entry name" value="Cro/C1-type_HTH"/>
</dbReference>
<keyword evidence="2" id="KW-0812">Transmembrane</keyword>
<protein>
    <submittedName>
        <fullName evidence="4">XRE family transcriptional regulator</fullName>
    </submittedName>
</protein>
<dbReference type="InterPro" id="IPR010982">
    <property type="entry name" value="Lambda_DNA-bd_dom_sf"/>
</dbReference>
<keyword evidence="2" id="KW-1133">Transmembrane helix</keyword>
<keyword evidence="5" id="KW-1185">Reference proteome</keyword>
<dbReference type="CDD" id="cd00093">
    <property type="entry name" value="HTH_XRE"/>
    <property type="match status" value="1"/>
</dbReference>
<gene>
    <name evidence="4" type="ORF">D0435_05500</name>
</gene>
<accession>A0A845QJA9</accession>
<dbReference type="Proteomes" id="UP000446866">
    <property type="component" value="Unassembled WGS sequence"/>
</dbReference>
<keyword evidence="1" id="KW-0238">DNA-binding</keyword>
<keyword evidence="2" id="KW-0472">Membrane</keyword>
<sequence length="184" mass="20758">MDEKRFGRFIAERRKAKGWTQVMLAKKICVTDKAVSKWERGAGFPDIKTLEPLASALDISLSELMYGEKLEKITSTHKLDEVVSNTIDLAVYQSEIHMRNMLIGIAITAFLLVTLFLLDLENGVGTFFFICLPLLISLLGIAIICIGVQRKKRDCKWKWHFILGGILALFPIECYALILIIVAL</sequence>
<feature type="transmembrane region" description="Helical" evidence="2">
    <location>
        <begin position="124"/>
        <end position="148"/>
    </location>
</feature>
<organism evidence="4 5">
    <name type="scientific">Anaerotruncus colihominis</name>
    <dbReference type="NCBI Taxonomy" id="169435"/>
    <lineage>
        <taxon>Bacteria</taxon>
        <taxon>Bacillati</taxon>
        <taxon>Bacillota</taxon>
        <taxon>Clostridia</taxon>
        <taxon>Eubacteriales</taxon>
        <taxon>Oscillospiraceae</taxon>
        <taxon>Anaerotruncus</taxon>
    </lineage>
</organism>
<dbReference type="AlphaFoldDB" id="A0A845QJA9"/>
<dbReference type="SUPFAM" id="SSF47413">
    <property type="entry name" value="lambda repressor-like DNA-binding domains"/>
    <property type="match status" value="1"/>
</dbReference>
<comment type="caution">
    <text evidence="4">The sequence shown here is derived from an EMBL/GenBank/DDBJ whole genome shotgun (WGS) entry which is preliminary data.</text>
</comment>